<dbReference type="SMART" id="SM00342">
    <property type="entry name" value="HTH_ARAC"/>
    <property type="match status" value="1"/>
</dbReference>
<gene>
    <name evidence="5" type="ORF">Y5S_01615</name>
</gene>
<feature type="domain" description="HTH araC/xylS-type" evidence="4">
    <location>
        <begin position="246"/>
        <end position="343"/>
    </location>
</feature>
<organism evidence="5 6">
    <name type="scientific">Alcanivorax nanhaiticus</name>
    <dbReference type="NCBI Taxonomy" id="1177154"/>
    <lineage>
        <taxon>Bacteria</taxon>
        <taxon>Pseudomonadati</taxon>
        <taxon>Pseudomonadota</taxon>
        <taxon>Gammaproteobacteria</taxon>
        <taxon>Oceanospirillales</taxon>
        <taxon>Alcanivoracaceae</taxon>
        <taxon>Alcanivorax</taxon>
    </lineage>
</organism>
<dbReference type="Proteomes" id="UP000029444">
    <property type="component" value="Unassembled WGS sequence"/>
</dbReference>
<dbReference type="eggNOG" id="COG2207">
    <property type="taxonomic scope" value="Bacteria"/>
</dbReference>
<reference evidence="5 6" key="1">
    <citation type="submission" date="2012-09" db="EMBL/GenBank/DDBJ databases">
        <title>Genome Sequence of alkane-degrading Bacterium Alcanivorax sp. 19-m-6.</title>
        <authorList>
            <person name="Lai Q."/>
            <person name="Shao Z."/>
        </authorList>
    </citation>
    <scope>NUCLEOTIDE SEQUENCE [LARGE SCALE GENOMIC DNA]</scope>
    <source>
        <strain evidence="5 6">19-m-6</strain>
    </source>
</reference>
<dbReference type="GO" id="GO:0000976">
    <property type="term" value="F:transcription cis-regulatory region binding"/>
    <property type="evidence" value="ECO:0007669"/>
    <property type="project" value="TreeGrafter"/>
</dbReference>
<dbReference type="PATRIC" id="fig|1177154.3.peg.1644"/>
<evidence type="ECO:0000256" key="1">
    <source>
        <dbReference type="ARBA" id="ARBA00023015"/>
    </source>
</evidence>
<dbReference type="EMBL" id="ARXV01000005">
    <property type="protein sequence ID" value="KGD65181.1"/>
    <property type="molecule type" value="Genomic_DNA"/>
</dbReference>
<dbReference type="PANTHER" id="PTHR47894">
    <property type="entry name" value="HTH-TYPE TRANSCRIPTIONAL REGULATOR GADX"/>
    <property type="match status" value="1"/>
</dbReference>
<dbReference type="STRING" id="1177154.Y5S_01615"/>
<sequence length="350" mass="39974">MAGCLSMQGYLPDTAFIPAHHLPGALIDLVQDQGIDTHRLFRHTSLFPERVIQGDAVATPREFLQLIHNSRQLFPDPELPFRYGQRLLPGHYGPISALLGQAGCLRDCLVAFNDYPALISPLVGVRITLDDEYLCVQWLDSCGAGSHWPFLVESAMAGLASVSQWLSHRPLPWQFQFSYRCPPWPEQYQVHLGERLHFERCMDAMLLPRHYLDMPWPRGASTGWQAARQQCDQQIQQLGFAHSARQQLYRFLQQAITSPPTLQDVANHYGSSPATIKRRLKQQGCHYQRLLDEVRLHQAILWIQFDGMTPDQVCRRLNFSDSTNFRRAFKRWSGLTPAACHKILQALSGH</sequence>
<dbReference type="InterPro" id="IPR009057">
    <property type="entry name" value="Homeodomain-like_sf"/>
</dbReference>
<dbReference type="PROSITE" id="PS01124">
    <property type="entry name" value="HTH_ARAC_FAMILY_2"/>
    <property type="match status" value="1"/>
</dbReference>
<dbReference type="InterPro" id="IPR018060">
    <property type="entry name" value="HTH_AraC"/>
</dbReference>
<evidence type="ECO:0000313" key="6">
    <source>
        <dbReference type="Proteomes" id="UP000029444"/>
    </source>
</evidence>
<keyword evidence="3" id="KW-0804">Transcription</keyword>
<evidence type="ECO:0000256" key="3">
    <source>
        <dbReference type="ARBA" id="ARBA00023163"/>
    </source>
</evidence>
<protein>
    <submittedName>
        <fullName evidence="5">AraC family transcriptional regulator</fullName>
    </submittedName>
</protein>
<dbReference type="SUPFAM" id="SSF46689">
    <property type="entry name" value="Homeodomain-like"/>
    <property type="match status" value="1"/>
</dbReference>
<dbReference type="InterPro" id="IPR032687">
    <property type="entry name" value="AraC-type_N"/>
</dbReference>
<dbReference type="Pfam" id="PF12625">
    <property type="entry name" value="Arabinose_bd"/>
    <property type="match status" value="1"/>
</dbReference>
<dbReference type="RefSeq" id="WP_231552655.1">
    <property type="nucleotide sequence ID" value="NZ_ARXV01000005.1"/>
</dbReference>
<dbReference type="GO" id="GO:0003700">
    <property type="term" value="F:DNA-binding transcription factor activity"/>
    <property type="evidence" value="ECO:0007669"/>
    <property type="project" value="InterPro"/>
</dbReference>
<dbReference type="PANTHER" id="PTHR47894:SF1">
    <property type="entry name" value="HTH-TYPE TRANSCRIPTIONAL REGULATOR VQSM"/>
    <property type="match status" value="1"/>
</dbReference>
<proteinExistence type="predicted"/>
<evidence type="ECO:0000313" key="5">
    <source>
        <dbReference type="EMBL" id="KGD65181.1"/>
    </source>
</evidence>
<dbReference type="Pfam" id="PF12833">
    <property type="entry name" value="HTH_18"/>
    <property type="match status" value="1"/>
</dbReference>
<dbReference type="GO" id="GO:0005829">
    <property type="term" value="C:cytosol"/>
    <property type="evidence" value="ECO:0007669"/>
    <property type="project" value="TreeGrafter"/>
</dbReference>
<evidence type="ECO:0000256" key="2">
    <source>
        <dbReference type="ARBA" id="ARBA00023125"/>
    </source>
</evidence>
<keyword evidence="1" id="KW-0805">Transcription regulation</keyword>
<evidence type="ECO:0000259" key="4">
    <source>
        <dbReference type="PROSITE" id="PS01124"/>
    </source>
</evidence>
<accession>A0A095SKK5</accession>
<keyword evidence="2" id="KW-0238">DNA-binding</keyword>
<dbReference type="Gene3D" id="1.10.10.60">
    <property type="entry name" value="Homeodomain-like"/>
    <property type="match status" value="1"/>
</dbReference>
<keyword evidence="6" id="KW-1185">Reference proteome</keyword>
<comment type="caution">
    <text evidence="5">The sequence shown here is derived from an EMBL/GenBank/DDBJ whole genome shotgun (WGS) entry which is preliminary data.</text>
</comment>
<dbReference type="AlphaFoldDB" id="A0A095SKK5"/>
<name>A0A095SKK5_9GAMM</name>